<evidence type="ECO:0000313" key="2">
    <source>
        <dbReference type="EMBL" id="KAG0724884.1"/>
    </source>
</evidence>
<organism evidence="2 3">
    <name type="scientific">Chionoecetes opilio</name>
    <name type="common">Atlantic snow crab</name>
    <name type="synonym">Cancer opilio</name>
    <dbReference type="NCBI Taxonomy" id="41210"/>
    <lineage>
        <taxon>Eukaryota</taxon>
        <taxon>Metazoa</taxon>
        <taxon>Ecdysozoa</taxon>
        <taxon>Arthropoda</taxon>
        <taxon>Crustacea</taxon>
        <taxon>Multicrustacea</taxon>
        <taxon>Malacostraca</taxon>
        <taxon>Eumalacostraca</taxon>
        <taxon>Eucarida</taxon>
        <taxon>Decapoda</taxon>
        <taxon>Pleocyemata</taxon>
        <taxon>Brachyura</taxon>
        <taxon>Eubrachyura</taxon>
        <taxon>Majoidea</taxon>
        <taxon>Majidae</taxon>
        <taxon>Chionoecetes</taxon>
    </lineage>
</organism>
<feature type="compositionally biased region" description="Basic and acidic residues" evidence="1">
    <location>
        <begin position="77"/>
        <end position="88"/>
    </location>
</feature>
<keyword evidence="3" id="KW-1185">Reference proteome</keyword>
<comment type="caution">
    <text evidence="2">The sequence shown here is derived from an EMBL/GenBank/DDBJ whole genome shotgun (WGS) entry which is preliminary data.</text>
</comment>
<accession>A0A8J4YK85</accession>
<feature type="region of interest" description="Disordered" evidence="1">
    <location>
        <begin position="72"/>
        <end position="104"/>
    </location>
</feature>
<feature type="compositionally biased region" description="Polar residues" evidence="1">
    <location>
        <begin position="90"/>
        <end position="104"/>
    </location>
</feature>
<evidence type="ECO:0000313" key="3">
    <source>
        <dbReference type="Proteomes" id="UP000770661"/>
    </source>
</evidence>
<reference evidence="2" key="1">
    <citation type="submission" date="2020-07" db="EMBL/GenBank/DDBJ databases">
        <title>The High-quality genome of the commercially important snow crab, Chionoecetes opilio.</title>
        <authorList>
            <person name="Jeong J.-H."/>
            <person name="Ryu S."/>
        </authorList>
    </citation>
    <scope>NUCLEOTIDE SEQUENCE</scope>
    <source>
        <strain evidence="2">MADBK_172401_WGS</strain>
        <tissue evidence="2">Digestive gland</tissue>
    </source>
</reference>
<name>A0A8J4YK85_CHIOP</name>
<sequence length="104" mass="11286">MSLQKSSSMMLQPILSSRRSQRWVTLSWSSLSSRGRGLRGLVHFVAKGHFPGGKTGGCSWTSEDKVALAEGHLPLPSHRDVDSVDRSRVGASQSARGPTQRQAN</sequence>
<proteinExistence type="predicted"/>
<gene>
    <name evidence="2" type="ORF">GWK47_039698</name>
</gene>
<protein>
    <submittedName>
        <fullName evidence="2">Uncharacterized protein</fullName>
    </submittedName>
</protein>
<dbReference type="AlphaFoldDB" id="A0A8J4YK85"/>
<evidence type="ECO:0000256" key="1">
    <source>
        <dbReference type="SAM" id="MobiDB-lite"/>
    </source>
</evidence>
<dbReference type="Proteomes" id="UP000770661">
    <property type="component" value="Unassembled WGS sequence"/>
</dbReference>
<dbReference type="EMBL" id="JACEEZ010006293">
    <property type="protein sequence ID" value="KAG0724884.1"/>
    <property type="molecule type" value="Genomic_DNA"/>
</dbReference>